<dbReference type="InterPro" id="IPR021109">
    <property type="entry name" value="Peptidase_aspartic_dom_sf"/>
</dbReference>
<keyword evidence="2" id="KW-1185">Reference proteome</keyword>
<organism evidence="1 2">
    <name type="scientific">Dryococelus australis</name>
    <dbReference type="NCBI Taxonomy" id="614101"/>
    <lineage>
        <taxon>Eukaryota</taxon>
        <taxon>Metazoa</taxon>
        <taxon>Ecdysozoa</taxon>
        <taxon>Arthropoda</taxon>
        <taxon>Hexapoda</taxon>
        <taxon>Insecta</taxon>
        <taxon>Pterygota</taxon>
        <taxon>Neoptera</taxon>
        <taxon>Polyneoptera</taxon>
        <taxon>Phasmatodea</taxon>
        <taxon>Verophasmatodea</taxon>
        <taxon>Anareolatae</taxon>
        <taxon>Phasmatidae</taxon>
        <taxon>Eurycanthinae</taxon>
        <taxon>Dryococelus</taxon>
    </lineage>
</organism>
<evidence type="ECO:0000313" key="1">
    <source>
        <dbReference type="EMBL" id="KAJ8896155.1"/>
    </source>
</evidence>
<gene>
    <name evidence="1" type="ORF">PR048_001498</name>
</gene>
<dbReference type="PANTHER" id="PTHR37984:SF7">
    <property type="entry name" value="INTEGRASE CATALYTIC DOMAIN-CONTAINING PROTEIN"/>
    <property type="match status" value="1"/>
</dbReference>
<dbReference type="PANTHER" id="PTHR37984">
    <property type="entry name" value="PROTEIN CBG26694"/>
    <property type="match status" value="1"/>
</dbReference>
<dbReference type="InterPro" id="IPR050951">
    <property type="entry name" value="Retrovirus_Pol_polyprotein"/>
</dbReference>
<protein>
    <recommendedName>
        <fullName evidence="3">Retropepsins domain-containing protein</fullName>
    </recommendedName>
</protein>
<dbReference type="EMBL" id="JARBHB010000001">
    <property type="protein sequence ID" value="KAJ8896155.1"/>
    <property type="molecule type" value="Genomic_DNA"/>
</dbReference>
<accession>A0ABQ9IJ07</accession>
<sequence length="257" mass="29249">MRVWRSRKTPLRVNKIVVDAIVDMHLGIVQRMGRRVFNVGKKIISVVFCEGSIKTSRNDKEDELFVDSIAKVSEIKSNVTRSWMKILKIGNEMVKFKVDTGSEVNIISKYVVNKIFKNEKISMTKTNVILEAYGCTHIKPLGKIELQCETSNKFVVLEFFIVNMNVQPIIGLATCYALVWLNVQTHSVGVNEEKEKIILANGDVFEGVGLFKEHCKIVLKKDSIPVAKPARRLPLVIKKRLANKLGSKGIRRLEYYK</sequence>
<reference evidence="1 2" key="1">
    <citation type="submission" date="2023-02" db="EMBL/GenBank/DDBJ databases">
        <title>LHISI_Scaffold_Assembly.</title>
        <authorList>
            <person name="Stuart O.P."/>
            <person name="Cleave R."/>
            <person name="Magrath M.J.L."/>
            <person name="Mikheyev A.S."/>
        </authorList>
    </citation>
    <scope>NUCLEOTIDE SEQUENCE [LARGE SCALE GENOMIC DNA]</scope>
    <source>
        <strain evidence="1">Daus_M_001</strain>
        <tissue evidence="1">Leg muscle</tissue>
    </source>
</reference>
<proteinExistence type="predicted"/>
<dbReference type="Proteomes" id="UP001159363">
    <property type="component" value="Chromosome 1"/>
</dbReference>
<dbReference type="CDD" id="cd05481">
    <property type="entry name" value="retropepsin_like_LTR_1"/>
    <property type="match status" value="1"/>
</dbReference>
<dbReference type="SUPFAM" id="SSF50630">
    <property type="entry name" value="Acid proteases"/>
    <property type="match status" value="1"/>
</dbReference>
<dbReference type="Gene3D" id="2.40.70.10">
    <property type="entry name" value="Acid Proteases"/>
    <property type="match status" value="1"/>
</dbReference>
<evidence type="ECO:0000313" key="2">
    <source>
        <dbReference type="Proteomes" id="UP001159363"/>
    </source>
</evidence>
<name>A0ABQ9IJ07_9NEOP</name>
<evidence type="ECO:0008006" key="3">
    <source>
        <dbReference type="Google" id="ProtNLM"/>
    </source>
</evidence>
<comment type="caution">
    <text evidence="1">The sequence shown here is derived from an EMBL/GenBank/DDBJ whole genome shotgun (WGS) entry which is preliminary data.</text>
</comment>